<reference evidence="3" key="1">
    <citation type="submission" date="2016-05" db="EMBL/GenBank/DDBJ databases">
        <authorList>
            <person name="Cock P.J.A."/>
            <person name="Cock P.J.A."/>
        </authorList>
    </citation>
    <scope>NUCLEOTIDE SEQUENCE</scope>
    <source>
        <strain evidence="3">PWN146_assembly</strain>
    </source>
</reference>
<dbReference type="AlphaFoldDB" id="A0A1C3HAG6"/>
<dbReference type="PANTHER" id="PTHR36435">
    <property type="entry name" value="SLR1288 PROTEIN"/>
    <property type="match status" value="1"/>
</dbReference>
<feature type="domain" description="CAAX prenyl protease 2/Lysostaphin resistance protein A-like" evidence="2">
    <location>
        <begin position="169"/>
        <end position="259"/>
    </location>
</feature>
<dbReference type="Pfam" id="PF02517">
    <property type="entry name" value="Rce1-like"/>
    <property type="match status" value="1"/>
</dbReference>
<dbReference type="InterPro" id="IPR052710">
    <property type="entry name" value="CAAX_protease"/>
</dbReference>
<feature type="transmembrane region" description="Helical" evidence="1">
    <location>
        <begin position="34"/>
        <end position="53"/>
    </location>
</feature>
<feature type="transmembrane region" description="Helical" evidence="1">
    <location>
        <begin position="106"/>
        <end position="127"/>
    </location>
</feature>
<proteinExistence type="predicted"/>
<dbReference type="GO" id="GO:0080120">
    <property type="term" value="P:CAAX-box protein maturation"/>
    <property type="evidence" value="ECO:0007669"/>
    <property type="project" value="UniProtKB-ARBA"/>
</dbReference>
<evidence type="ECO:0000256" key="1">
    <source>
        <dbReference type="SAM" id="Phobius"/>
    </source>
</evidence>
<name>A0A1C3HAG6_SERMA</name>
<feature type="transmembrane region" description="Helical" evidence="1">
    <location>
        <begin position="251"/>
        <end position="270"/>
    </location>
</feature>
<dbReference type="GO" id="GO:0006508">
    <property type="term" value="P:proteolysis"/>
    <property type="evidence" value="ECO:0007669"/>
    <property type="project" value="UniProtKB-KW"/>
</dbReference>
<dbReference type="EMBL" id="LT575490">
    <property type="protein sequence ID" value="SAY42030.1"/>
    <property type="molecule type" value="Genomic_DNA"/>
</dbReference>
<keyword evidence="1" id="KW-0812">Transmembrane</keyword>
<protein>
    <submittedName>
        <fullName evidence="3">CAAX amino terminal protease self-immunity</fullName>
    </submittedName>
</protein>
<accession>A0A1C3HAG6</accession>
<keyword evidence="1" id="KW-1133">Transmembrane helix</keyword>
<feature type="transmembrane region" description="Helical" evidence="1">
    <location>
        <begin position="65"/>
        <end position="86"/>
    </location>
</feature>
<organism evidence="3">
    <name type="scientific">Serratia marcescens</name>
    <dbReference type="NCBI Taxonomy" id="615"/>
    <lineage>
        <taxon>Bacteria</taxon>
        <taxon>Pseudomonadati</taxon>
        <taxon>Pseudomonadota</taxon>
        <taxon>Gammaproteobacteria</taxon>
        <taxon>Enterobacterales</taxon>
        <taxon>Yersiniaceae</taxon>
        <taxon>Serratia</taxon>
    </lineage>
</organism>
<dbReference type="PANTHER" id="PTHR36435:SF1">
    <property type="entry name" value="CAAX AMINO TERMINAL PROTEASE FAMILY PROTEIN"/>
    <property type="match status" value="1"/>
</dbReference>
<feature type="transmembrane region" description="Helical" evidence="1">
    <location>
        <begin position="201"/>
        <end position="218"/>
    </location>
</feature>
<dbReference type="GO" id="GO:0004175">
    <property type="term" value="F:endopeptidase activity"/>
    <property type="evidence" value="ECO:0007669"/>
    <property type="project" value="UniProtKB-ARBA"/>
</dbReference>
<gene>
    <name evidence="3" type="ORF">PWN146_00708</name>
</gene>
<evidence type="ECO:0000313" key="3">
    <source>
        <dbReference type="EMBL" id="SAY42030.1"/>
    </source>
</evidence>
<keyword evidence="3" id="KW-0645">Protease</keyword>
<evidence type="ECO:0000259" key="2">
    <source>
        <dbReference type="Pfam" id="PF02517"/>
    </source>
</evidence>
<keyword evidence="1" id="KW-0472">Membrane</keyword>
<feature type="transmembrane region" description="Helical" evidence="1">
    <location>
        <begin position="224"/>
        <end position="244"/>
    </location>
</feature>
<keyword evidence="3" id="KW-0378">Hydrolase</keyword>
<feature type="transmembrane region" description="Helical" evidence="1">
    <location>
        <begin position="139"/>
        <end position="158"/>
    </location>
</feature>
<sequence length="273" mass="30038">MWGVLAASLFFLPFNRLIAWVILAASAGMGLYHGVLTPLSLSYLLAIVALAGLRHHFREQRNLAIAFEGLVVASCIALFLHLVPGIHNPLMIDGDKAGPLSAPFTMYYNFDKAMVPFLLFACLPTLFRTDKAEKSVASGSWIALIISVPALLLLAVALGGLKIELHAPTWILPFVMANLFFVCMAEEALFRGYLQQRLSQWLGAWPALIVAALVFGAAHLAGGMLMVIFATLAGVIYGLAWMWSGRLWVPILFHFGLNLTHLLFFTYPLYQHP</sequence>
<dbReference type="InterPro" id="IPR003675">
    <property type="entry name" value="Rce1/LyrA-like_dom"/>
</dbReference>
<feature type="transmembrane region" description="Helical" evidence="1">
    <location>
        <begin position="170"/>
        <end position="189"/>
    </location>
</feature>